<dbReference type="Gene3D" id="3.90.550.50">
    <property type="match status" value="1"/>
</dbReference>
<keyword evidence="5 7" id="KW-1133">Transmembrane helix</keyword>
<dbReference type="InterPro" id="IPR026050">
    <property type="entry name" value="C1GALT1/C1GALT1_chp1"/>
</dbReference>
<dbReference type="AlphaFoldDB" id="A0A162IQW4"/>
<dbReference type="GO" id="GO:0016020">
    <property type="term" value="C:membrane"/>
    <property type="evidence" value="ECO:0007669"/>
    <property type="project" value="UniProtKB-SubCell"/>
</dbReference>
<gene>
    <name evidence="8" type="ORF">AAL_03276</name>
</gene>
<evidence type="ECO:0000256" key="6">
    <source>
        <dbReference type="ARBA" id="ARBA00023136"/>
    </source>
</evidence>
<keyword evidence="4" id="KW-0735">Signal-anchor</keyword>
<evidence type="ECO:0000313" key="9">
    <source>
        <dbReference type="Proteomes" id="UP000078544"/>
    </source>
</evidence>
<evidence type="ECO:0000256" key="3">
    <source>
        <dbReference type="ARBA" id="ARBA00022692"/>
    </source>
</evidence>
<name>A0A162IQW4_9HYPO</name>
<feature type="transmembrane region" description="Helical" evidence="7">
    <location>
        <begin position="21"/>
        <end position="40"/>
    </location>
</feature>
<evidence type="ECO:0000256" key="1">
    <source>
        <dbReference type="ARBA" id="ARBA00004606"/>
    </source>
</evidence>
<keyword evidence="9" id="KW-1185">Reference proteome</keyword>
<evidence type="ECO:0000313" key="8">
    <source>
        <dbReference type="EMBL" id="KZZ97312.1"/>
    </source>
</evidence>
<dbReference type="PANTHER" id="PTHR23033:SF43">
    <property type="entry name" value="APPLE DOMAIN-CONTAINING PROTEIN"/>
    <property type="match status" value="1"/>
</dbReference>
<evidence type="ECO:0000256" key="5">
    <source>
        <dbReference type="ARBA" id="ARBA00022989"/>
    </source>
</evidence>
<protein>
    <recommendedName>
        <fullName evidence="10">Glycosyltransferase family 31 protein</fullName>
    </recommendedName>
</protein>
<keyword evidence="6 7" id="KW-0472">Membrane</keyword>
<evidence type="ECO:0000256" key="4">
    <source>
        <dbReference type="ARBA" id="ARBA00022968"/>
    </source>
</evidence>
<evidence type="ECO:0000256" key="7">
    <source>
        <dbReference type="SAM" id="Phobius"/>
    </source>
</evidence>
<dbReference type="PANTHER" id="PTHR23033">
    <property type="entry name" value="BETA1,3-GALACTOSYLTRANSFERASE"/>
    <property type="match status" value="1"/>
</dbReference>
<proteinExistence type="inferred from homology"/>
<sequence length="509" mass="59300">MALLGEHIDLARPSRMLNKKLMRNAGITVLLFLFTTAFLLHRRNESNRKRPELPRNVLWPEPEEVGQTYNFPTTSEFQPVRLDAGRKTTEELCASFPRHMLSRVQPVLKMGFSEKRDKVDSQLDSVSACFTPEDLLIFSDSEEELRGYHVIDVLAYLPDTYRNNPNFTMFEQYLVQKEMRDNGTLRVGQDTSGKIDGWAMDKFKFLPAVERAWAMKPDKEFYVFYETDTSVSYILWDNMFRFLDTLDPETPLYIGSASPGRIDGRREQGTLFANGGPGYILSRGAMKKLLHRRVGPTGTYIDPAFSEKFRYLATDAECCGDSILGFAAWELGIILQGYYPLFTPYNLKGLPYNDGHWCHPLITMHKVSPANMVKLWKWEFQHRRHGTPIMYSDLWNYFRPGLVQSREDWDSDIRYSFEPPAEQKPESAEQCQNLCRADEKCMQWLWKGRDRKTCHLMHLIHHGGPHEAHEEDGKWIDYTAGWMSDRVEKWVQRKCERADWVGASLKRIF</sequence>
<keyword evidence="3 7" id="KW-0812">Transmembrane</keyword>
<evidence type="ECO:0008006" key="10">
    <source>
        <dbReference type="Google" id="ProtNLM"/>
    </source>
</evidence>
<dbReference type="OrthoDB" id="414175at2759"/>
<dbReference type="Proteomes" id="UP000078544">
    <property type="component" value="Unassembled WGS sequence"/>
</dbReference>
<organism evidence="8 9">
    <name type="scientific">Moelleriella libera RCEF 2490</name>
    <dbReference type="NCBI Taxonomy" id="1081109"/>
    <lineage>
        <taxon>Eukaryota</taxon>
        <taxon>Fungi</taxon>
        <taxon>Dikarya</taxon>
        <taxon>Ascomycota</taxon>
        <taxon>Pezizomycotina</taxon>
        <taxon>Sordariomycetes</taxon>
        <taxon>Hypocreomycetidae</taxon>
        <taxon>Hypocreales</taxon>
        <taxon>Clavicipitaceae</taxon>
        <taxon>Moelleriella</taxon>
    </lineage>
</organism>
<dbReference type="EMBL" id="AZGY01000006">
    <property type="protein sequence ID" value="KZZ97312.1"/>
    <property type="molecule type" value="Genomic_DNA"/>
</dbReference>
<dbReference type="Gene3D" id="3.50.4.10">
    <property type="entry name" value="Hepatocyte Growth Factor"/>
    <property type="match status" value="1"/>
</dbReference>
<comment type="similarity">
    <text evidence="2">Belongs to the glycosyltransferase 31 family. Beta3-Gal-T subfamily.</text>
</comment>
<comment type="subcellular location">
    <subcellularLocation>
        <location evidence="1">Membrane</location>
        <topology evidence="1">Single-pass type II membrane protein</topology>
    </subcellularLocation>
</comment>
<dbReference type="STRING" id="1081109.A0A162IQW4"/>
<evidence type="ECO:0000256" key="2">
    <source>
        <dbReference type="ARBA" id="ARBA00006462"/>
    </source>
</evidence>
<reference evidence="8 9" key="1">
    <citation type="journal article" date="2016" name="Genome Biol. Evol.">
        <title>Divergent and convergent evolution of fungal pathogenicity.</title>
        <authorList>
            <person name="Shang Y."/>
            <person name="Xiao G."/>
            <person name="Zheng P."/>
            <person name="Cen K."/>
            <person name="Zhan S."/>
            <person name="Wang C."/>
        </authorList>
    </citation>
    <scope>NUCLEOTIDE SEQUENCE [LARGE SCALE GENOMIC DNA]</scope>
    <source>
        <strain evidence="8 9">RCEF 2490</strain>
    </source>
</reference>
<accession>A0A162IQW4</accession>
<comment type="caution">
    <text evidence="8">The sequence shown here is derived from an EMBL/GenBank/DDBJ whole genome shotgun (WGS) entry which is preliminary data.</text>
</comment>